<gene>
    <name evidence="3" type="ORF">POL58_33955</name>
</gene>
<dbReference type="RefSeq" id="WP_272004908.1">
    <property type="nucleotide sequence ID" value="NZ_JAQNDN010000020.1"/>
</dbReference>
<organism evidence="3 4">
    <name type="scientific">Nannocystis radixulma</name>
    <dbReference type="NCBI Taxonomy" id="2995305"/>
    <lineage>
        <taxon>Bacteria</taxon>
        <taxon>Pseudomonadati</taxon>
        <taxon>Myxococcota</taxon>
        <taxon>Polyangia</taxon>
        <taxon>Nannocystales</taxon>
        <taxon>Nannocystaceae</taxon>
        <taxon>Nannocystis</taxon>
    </lineage>
</organism>
<dbReference type="InterPro" id="IPR053728">
    <property type="entry name" value="Alginate_Permeability_Chnl"/>
</dbReference>
<feature type="compositionally biased region" description="Low complexity" evidence="1">
    <location>
        <begin position="83"/>
        <end position="97"/>
    </location>
</feature>
<feature type="region of interest" description="Disordered" evidence="1">
    <location>
        <begin position="1"/>
        <end position="110"/>
    </location>
</feature>
<evidence type="ECO:0000313" key="3">
    <source>
        <dbReference type="EMBL" id="MDC0672807.1"/>
    </source>
</evidence>
<comment type="caution">
    <text evidence="3">The sequence shown here is derived from an EMBL/GenBank/DDBJ whole genome shotgun (WGS) entry which is preliminary data.</text>
</comment>
<proteinExistence type="predicted"/>
<keyword evidence="4" id="KW-1185">Reference proteome</keyword>
<reference evidence="3 4" key="1">
    <citation type="submission" date="2022-11" db="EMBL/GenBank/DDBJ databases">
        <title>Minimal conservation of predation-associated metabolite biosynthetic gene clusters underscores biosynthetic potential of Myxococcota including descriptions for ten novel species: Archangium lansinium sp. nov., Myxococcus landrumus sp. nov., Nannocystis bai.</title>
        <authorList>
            <person name="Ahearne A."/>
            <person name="Stevens C."/>
            <person name="Dowd S."/>
        </authorList>
    </citation>
    <scope>NUCLEOTIDE SEQUENCE [LARGE SCALE GENOMIC DNA]</scope>
    <source>
        <strain evidence="3 4">NCELM</strain>
    </source>
</reference>
<sequence>MSLPTCRAPRRARPDGRARTASTAALAVALGSPAAALARTAPVPTDSSPKLADGSAHVSGDISPQLARPPVPRDSHRPRPTSPAQAAGASEAAALAGRGAGPPAAPPPYRLLRADEDYRYLRDPARRADFLDLFKYVPLGPRRRVALGFGGETRQRLDRFRDLDWGAGPPRSLSWLQRYMFHAELRAPHFRAFAQIKSALETGRPGGPRDIDRDDLDVQQGFVDFELERSGLRLVVRAGRHELAFGSGRLVSPREGPNVRRSFDGVSLILAVRRVRAHLFVTRPVATRAGVFDDGWEPGQWFAGAYVTVPSPLRGGQVDVYALYLDRPDAVYQRGRAHERRLSLGTRWFGDAGRFDYNLEALVQVGNFGAAPLLAWTLASDTGVRLPLPWRPRLGVRLDVASGDRGPGRPMGTFSALFPKGSYFGEDAFVGPANFWDAHPMLSFAPLGRLSVTLDWVCLWRYSLADSVYNVPGEPVVGDPNDARFIGHRAGVNLEAELGRHIGFIVTAGRFFRGAYLKQAGRTRDVDFIATWLTLKF</sequence>
<dbReference type="InterPro" id="IPR025388">
    <property type="entry name" value="Alginate_export_dom"/>
</dbReference>
<feature type="domain" description="Alginate export" evidence="2">
    <location>
        <begin position="147"/>
        <end position="521"/>
    </location>
</feature>
<evidence type="ECO:0000259" key="2">
    <source>
        <dbReference type="Pfam" id="PF13372"/>
    </source>
</evidence>
<protein>
    <submittedName>
        <fullName evidence="3">Alginate export family protein</fullName>
    </submittedName>
</protein>
<dbReference type="Proteomes" id="UP001217838">
    <property type="component" value="Unassembled WGS sequence"/>
</dbReference>
<dbReference type="Pfam" id="PF13372">
    <property type="entry name" value="Alginate_exp"/>
    <property type="match status" value="1"/>
</dbReference>
<dbReference type="Gene3D" id="2.40.160.100">
    <property type="match status" value="1"/>
</dbReference>
<evidence type="ECO:0000256" key="1">
    <source>
        <dbReference type="SAM" id="MobiDB-lite"/>
    </source>
</evidence>
<feature type="compositionally biased region" description="Low complexity" evidence="1">
    <location>
        <begin position="19"/>
        <end position="45"/>
    </location>
</feature>
<evidence type="ECO:0000313" key="4">
    <source>
        <dbReference type="Proteomes" id="UP001217838"/>
    </source>
</evidence>
<dbReference type="EMBL" id="JAQNDN010000020">
    <property type="protein sequence ID" value="MDC0672807.1"/>
    <property type="molecule type" value="Genomic_DNA"/>
</dbReference>
<accession>A0ABT5BFE8</accession>
<name>A0ABT5BFE8_9BACT</name>